<gene>
    <name evidence="2" type="ORF">HG537_0G01610</name>
</gene>
<dbReference type="Proteomes" id="UP000510647">
    <property type="component" value="Chromosome 7"/>
</dbReference>
<dbReference type="AlphaFoldDB" id="A0A7H9HYI3"/>
<reference evidence="2 3" key="1">
    <citation type="submission" date="2020-06" db="EMBL/GenBank/DDBJ databases">
        <title>The yeast mating-type switching endonuclease HO is a domesticated member of an unorthodox homing genetic element family.</title>
        <authorList>
            <person name="Coughlan A.Y."/>
            <person name="Lombardi L."/>
            <person name="Braun-Galleani S."/>
            <person name="Martos A.R."/>
            <person name="Galeote V."/>
            <person name="Bigey F."/>
            <person name="Dequin S."/>
            <person name="Byrne K.P."/>
            <person name="Wolfe K.H."/>
        </authorList>
    </citation>
    <scope>NUCLEOTIDE SEQUENCE [LARGE SCALE GENOMIC DNA]</scope>
    <source>
        <strain evidence="2 3">CBS2947</strain>
    </source>
</reference>
<evidence type="ECO:0000313" key="2">
    <source>
        <dbReference type="EMBL" id="QLQ81907.1"/>
    </source>
</evidence>
<proteinExistence type="predicted"/>
<dbReference type="EMBL" id="CP059273">
    <property type="protein sequence ID" value="QLQ81907.1"/>
    <property type="molecule type" value="Genomic_DNA"/>
</dbReference>
<feature type="domain" description="RecQ mediated genome instability protein 1 OB-fold" evidence="1">
    <location>
        <begin position="49"/>
        <end position="192"/>
    </location>
</feature>
<protein>
    <recommendedName>
        <fullName evidence="1">RecQ mediated genome instability protein 1 OB-fold domain-containing protein</fullName>
    </recommendedName>
</protein>
<evidence type="ECO:0000313" key="3">
    <source>
        <dbReference type="Proteomes" id="UP000510647"/>
    </source>
</evidence>
<organism evidence="2 3">
    <name type="scientific">Torulaspora globosa</name>
    <dbReference type="NCBI Taxonomy" id="48254"/>
    <lineage>
        <taxon>Eukaryota</taxon>
        <taxon>Fungi</taxon>
        <taxon>Dikarya</taxon>
        <taxon>Ascomycota</taxon>
        <taxon>Saccharomycotina</taxon>
        <taxon>Saccharomycetes</taxon>
        <taxon>Saccharomycetales</taxon>
        <taxon>Saccharomycetaceae</taxon>
        <taxon>Torulaspora</taxon>
    </lineage>
</organism>
<sequence length="222" mass="25544">MSQIISQDITQPIHIPQIDGSRLSSRDSLVLKAFRNDVWLPNTTGIEQKYCLVSRELLFQILMVEDISKSKLSQIDDITTRLNPKYQRIDRLNNGREKVVINQVNVETEETNIDNSCQSNKKSVYRLTLQDKSGAIFYAINTTNLPWLFVCMLGSKLIINTGTQFIRGVFLLNDTNCIFLGGVNQIWNENRELKLQEYLEAKLRRDSESRVSSNSKKRKATQ</sequence>
<name>A0A7H9HYI3_9SACH</name>
<dbReference type="InterPro" id="IPR042470">
    <property type="entry name" value="RMI1_N_C_sf"/>
</dbReference>
<keyword evidence="3" id="KW-1185">Reference proteome</keyword>
<evidence type="ECO:0000259" key="1">
    <source>
        <dbReference type="Pfam" id="PF08585"/>
    </source>
</evidence>
<dbReference type="InterPro" id="IPR013894">
    <property type="entry name" value="RMI1_OB"/>
</dbReference>
<dbReference type="Pfam" id="PF08585">
    <property type="entry name" value="RMI1_N_C"/>
    <property type="match status" value="1"/>
</dbReference>
<dbReference type="OrthoDB" id="341511at2759"/>
<accession>A0A7H9HYI3</accession>
<dbReference type="Gene3D" id="2.40.50.770">
    <property type="entry name" value="RecQ-mediated genome instability protein Rmi1, C-terminal domain"/>
    <property type="match status" value="1"/>
</dbReference>